<dbReference type="GO" id="GO:0016853">
    <property type="term" value="F:isomerase activity"/>
    <property type="evidence" value="ECO:0007669"/>
    <property type="project" value="UniProtKB-KW"/>
</dbReference>
<dbReference type="Proteomes" id="UP001518990">
    <property type="component" value="Unassembled WGS sequence"/>
</dbReference>
<keyword evidence="6 9" id="KW-0413">Isomerase</keyword>
<dbReference type="InterPro" id="IPR046357">
    <property type="entry name" value="PPIase_dom_sf"/>
</dbReference>
<keyword evidence="4 9" id="KW-0697">Rotamase</keyword>
<keyword evidence="10" id="KW-0812">Transmembrane</keyword>
<evidence type="ECO:0000256" key="9">
    <source>
        <dbReference type="PROSITE-ProRule" id="PRU00278"/>
    </source>
</evidence>
<evidence type="ECO:0000313" key="13">
    <source>
        <dbReference type="Proteomes" id="UP001518990"/>
    </source>
</evidence>
<dbReference type="InterPro" id="IPR000297">
    <property type="entry name" value="PPIase_PpiC"/>
</dbReference>
<feature type="transmembrane region" description="Helical" evidence="10">
    <location>
        <begin position="21"/>
        <end position="40"/>
    </location>
</feature>
<evidence type="ECO:0000259" key="11">
    <source>
        <dbReference type="PROSITE" id="PS50198"/>
    </source>
</evidence>
<keyword evidence="10" id="KW-1133">Transmembrane helix</keyword>
<keyword evidence="13" id="KW-1185">Reference proteome</keyword>
<dbReference type="InterPro" id="IPR015391">
    <property type="entry name" value="SurA_N"/>
</dbReference>
<dbReference type="Pfam" id="PF00639">
    <property type="entry name" value="Rotamase"/>
    <property type="match status" value="1"/>
</dbReference>
<dbReference type="Gene3D" id="3.10.50.40">
    <property type="match status" value="1"/>
</dbReference>
<feature type="domain" description="PpiC" evidence="11">
    <location>
        <begin position="195"/>
        <end position="293"/>
    </location>
</feature>
<keyword evidence="3" id="KW-0574">Periplasm</keyword>
<dbReference type="Pfam" id="PF09312">
    <property type="entry name" value="SurA_N"/>
    <property type="match status" value="1"/>
</dbReference>
<protein>
    <recommendedName>
        <fullName evidence="1">Parvulin-like PPIase</fullName>
    </recommendedName>
    <alternativeName>
        <fullName evidence="7">Peptidyl-prolyl cis-trans isomerase plp</fullName>
    </alternativeName>
    <alternativeName>
        <fullName evidence="8">Rotamase plp</fullName>
    </alternativeName>
</protein>
<evidence type="ECO:0000313" key="12">
    <source>
        <dbReference type="EMBL" id="MBO1076960.1"/>
    </source>
</evidence>
<dbReference type="PROSITE" id="PS50198">
    <property type="entry name" value="PPIC_PPIASE_2"/>
    <property type="match status" value="1"/>
</dbReference>
<reference evidence="12 13" key="1">
    <citation type="submission" date="2020-09" db="EMBL/GenBank/DDBJ databases">
        <title>Roseomonas.</title>
        <authorList>
            <person name="Zhu W."/>
        </authorList>
    </citation>
    <scope>NUCLEOTIDE SEQUENCE [LARGE SCALE GENOMIC DNA]</scope>
    <source>
        <strain evidence="12 13">1311</strain>
    </source>
</reference>
<gene>
    <name evidence="12" type="ORF">IAI60_20325</name>
</gene>
<dbReference type="SUPFAM" id="SSF109998">
    <property type="entry name" value="Triger factor/SurA peptide-binding domain-like"/>
    <property type="match status" value="1"/>
</dbReference>
<dbReference type="PANTHER" id="PTHR47637:SF1">
    <property type="entry name" value="CHAPERONE SURA"/>
    <property type="match status" value="1"/>
</dbReference>
<evidence type="ECO:0000256" key="4">
    <source>
        <dbReference type="ARBA" id="ARBA00023110"/>
    </source>
</evidence>
<proteinExistence type="predicted"/>
<comment type="caution">
    <text evidence="12">The sequence shown here is derived from an EMBL/GenBank/DDBJ whole genome shotgun (WGS) entry which is preliminary data.</text>
</comment>
<dbReference type="Gene3D" id="1.10.4030.10">
    <property type="entry name" value="Porin chaperone SurA, peptide-binding domain"/>
    <property type="match status" value="1"/>
</dbReference>
<sequence>MPATTSPRALPRRFLRTSCRILPLAVMLAAPLSLVPLAPLPSGAGQAMAQTNRIVAVVNGDVVTANEIASRARLFALNSGMGPNNEVLARLTPQVTRLLIDERLRMQEVQRRRVLVTDGDVGEAVQDIEARNGLPPGGLAAQLRGSGVEPRSLYDQIRAQIGWSRLLRAMLGPQAEVGQSEVDEFIAAHKARTGEPEYLVSEIFIPVDEPGSEPEVRRFVDDVVGQLRRGVPFPAAATQFSQSQSALQGGDMGWSRADEFDPAVADVVQRMPPGAIANPIRVPGGFQIVTLRQKRETGREIATLVNLRQAFYPFTSVLDPQNPTQQQRDAVERARALEGRSCAAVEAAARAQGGDRPVDPGPLRLDTMQPVQLRNLIAGLPQGRASQPIITPDGVMIIAVCSKETRNLAEMTPDQARAQILRDRVELISRQMQRDLRRRATIEQRG</sequence>
<keyword evidence="10" id="KW-0472">Membrane</keyword>
<accession>A0ABS3KHL7</accession>
<evidence type="ECO:0000256" key="6">
    <source>
        <dbReference type="ARBA" id="ARBA00023235"/>
    </source>
</evidence>
<evidence type="ECO:0000256" key="3">
    <source>
        <dbReference type="ARBA" id="ARBA00022764"/>
    </source>
</evidence>
<evidence type="ECO:0000256" key="1">
    <source>
        <dbReference type="ARBA" id="ARBA00018370"/>
    </source>
</evidence>
<evidence type="ECO:0000256" key="8">
    <source>
        <dbReference type="ARBA" id="ARBA00031484"/>
    </source>
</evidence>
<keyword evidence="2" id="KW-0732">Signal</keyword>
<evidence type="ECO:0000256" key="5">
    <source>
        <dbReference type="ARBA" id="ARBA00023186"/>
    </source>
</evidence>
<evidence type="ECO:0000256" key="7">
    <source>
        <dbReference type="ARBA" id="ARBA00030642"/>
    </source>
</evidence>
<evidence type="ECO:0000256" key="10">
    <source>
        <dbReference type="SAM" id="Phobius"/>
    </source>
</evidence>
<evidence type="ECO:0000256" key="2">
    <source>
        <dbReference type="ARBA" id="ARBA00022729"/>
    </source>
</evidence>
<dbReference type="SUPFAM" id="SSF54534">
    <property type="entry name" value="FKBP-like"/>
    <property type="match status" value="1"/>
</dbReference>
<name>A0ABS3KHL7_9PROT</name>
<keyword evidence="5" id="KW-0143">Chaperone</keyword>
<dbReference type="InterPro" id="IPR027304">
    <property type="entry name" value="Trigger_fact/SurA_dom_sf"/>
</dbReference>
<dbReference type="RefSeq" id="WP_207450591.1">
    <property type="nucleotide sequence ID" value="NZ_CP061091.1"/>
</dbReference>
<dbReference type="InterPro" id="IPR050280">
    <property type="entry name" value="OMP_Chaperone_SurA"/>
</dbReference>
<dbReference type="EMBL" id="JACTNF010000036">
    <property type="protein sequence ID" value="MBO1076960.1"/>
    <property type="molecule type" value="Genomic_DNA"/>
</dbReference>
<dbReference type="PANTHER" id="PTHR47637">
    <property type="entry name" value="CHAPERONE SURA"/>
    <property type="match status" value="1"/>
</dbReference>
<organism evidence="12 13">
    <name type="scientific">Roseomonas marmotae</name>
    <dbReference type="NCBI Taxonomy" id="2768161"/>
    <lineage>
        <taxon>Bacteria</taxon>
        <taxon>Pseudomonadati</taxon>
        <taxon>Pseudomonadota</taxon>
        <taxon>Alphaproteobacteria</taxon>
        <taxon>Acetobacterales</taxon>
        <taxon>Roseomonadaceae</taxon>
        <taxon>Roseomonas</taxon>
    </lineage>
</organism>